<keyword evidence="2" id="KW-1185">Reference proteome</keyword>
<name>A0A0M3HTJ5_ASCLU</name>
<keyword evidence="1" id="KW-1133">Transmembrane helix</keyword>
<protein>
    <submittedName>
        <fullName evidence="3">Ion_trans domain-containing protein</fullName>
    </submittedName>
</protein>
<evidence type="ECO:0000313" key="2">
    <source>
        <dbReference type="Proteomes" id="UP000036681"/>
    </source>
</evidence>
<evidence type="ECO:0000256" key="1">
    <source>
        <dbReference type="SAM" id="Phobius"/>
    </source>
</evidence>
<reference evidence="3" key="1">
    <citation type="submission" date="2017-02" db="UniProtKB">
        <authorList>
            <consortium name="WormBaseParasite"/>
        </authorList>
    </citation>
    <scope>IDENTIFICATION</scope>
</reference>
<dbReference type="WBParaSite" id="ALUE_0000597101-mRNA-1">
    <property type="protein sequence ID" value="ALUE_0000597101-mRNA-1"/>
    <property type="gene ID" value="ALUE_0000597101"/>
</dbReference>
<dbReference type="AlphaFoldDB" id="A0A0M3HTJ5"/>
<evidence type="ECO:0000313" key="3">
    <source>
        <dbReference type="WBParaSite" id="ALUE_0000597101-mRNA-1"/>
    </source>
</evidence>
<feature type="transmembrane region" description="Helical" evidence="1">
    <location>
        <begin position="78"/>
        <end position="101"/>
    </location>
</feature>
<organism evidence="2 3">
    <name type="scientific">Ascaris lumbricoides</name>
    <name type="common">Giant roundworm</name>
    <dbReference type="NCBI Taxonomy" id="6252"/>
    <lineage>
        <taxon>Eukaryota</taxon>
        <taxon>Metazoa</taxon>
        <taxon>Ecdysozoa</taxon>
        <taxon>Nematoda</taxon>
        <taxon>Chromadorea</taxon>
        <taxon>Rhabditida</taxon>
        <taxon>Spirurina</taxon>
        <taxon>Ascaridomorpha</taxon>
        <taxon>Ascaridoidea</taxon>
        <taxon>Ascarididae</taxon>
        <taxon>Ascaris</taxon>
    </lineage>
</organism>
<keyword evidence="1" id="KW-0812">Transmembrane</keyword>
<sequence>MPRDSALMQRGEGGAGKAEQERYEQLLKDFFDASVVCFRKVVGGSVLHLVLALRGGARVAHNALHTFSGLRFIFNDSAMFLICVKLLVCLPTEFYMHYFFGERGGEGRGTVSLWLYSLITILLLLSFNILAELFYCCNKHLLCKTYC</sequence>
<dbReference type="Proteomes" id="UP000036681">
    <property type="component" value="Unplaced"/>
</dbReference>
<feature type="transmembrane region" description="Helical" evidence="1">
    <location>
        <begin position="113"/>
        <end position="135"/>
    </location>
</feature>
<accession>A0A0M3HTJ5</accession>
<proteinExistence type="predicted"/>
<keyword evidence="1" id="KW-0472">Membrane</keyword>